<keyword evidence="1" id="KW-1133">Transmembrane helix</keyword>
<keyword evidence="1" id="KW-0472">Membrane</keyword>
<keyword evidence="1" id="KW-0812">Transmembrane</keyword>
<dbReference type="EMBL" id="CAJPIZ010002008">
    <property type="protein sequence ID" value="CAG2104404.1"/>
    <property type="molecule type" value="Genomic_DNA"/>
</dbReference>
<dbReference type="Proteomes" id="UP000759131">
    <property type="component" value="Unassembled WGS sequence"/>
</dbReference>
<feature type="transmembrane region" description="Helical" evidence="1">
    <location>
        <begin position="20"/>
        <end position="40"/>
    </location>
</feature>
<gene>
    <name evidence="2" type="ORF">OSB1V03_LOCUS4421</name>
</gene>
<accession>A0A7R9KIP4</accession>
<protein>
    <submittedName>
        <fullName evidence="2">Uncharacterized protein</fullName>
    </submittedName>
</protein>
<evidence type="ECO:0000256" key="1">
    <source>
        <dbReference type="SAM" id="Phobius"/>
    </source>
</evidence>
<reference evidence="2" key="1">
    <citation type="submission" date="2020-11" db="EMBL/GenBank/DDBJ databases">
        <authorList>
            <person name="Tran Van P."/>
        </authorList>
    </citation>
    <scope>NUCLEOTIDE SEQUENCE</scope>
</reference>
<proteinExistence type="predicted"/>
<keyword evidence="3" id="KW-1185">Reference proteome</keyword>
<name>A0A7R9KIP4_9ACAR</name>
<evidence type="ECO:0000313" key="3">
    <source>
        <dbReference type="Proteomes" id="UP000759131"/>
    </source>
</evidence>
<evidence type="ECO:0000313" key="2">
    <source>
        <dbReference type="EMBL" id="CAD7623974.1"/>
    </source>
</evidence>
<dbReference type="AlphaFoldDB" id="A0A7R9KIP4"/>
<sequence length="227" mass="26777">MNPIDYQCIELALKMAKNMVFMAIILVVISIELIDAKNVWDEVKDSWEDVKHDFKKGFKDVFDRDLDKLKNPFEDWRRKRIGGQRRLLRTHLCLRLRLTVRLRLRDVPQSHDDDPPALDRRLRLVLLVLHLDLRLDLRPDLDLLLPLPPGGENRLRMAFMARLPHPWPPLADRPRAEPLPRPRRETLFPRLADSSGFLRFILLSTLLSLFDGFSDRLKRMNLKAIRS</sequence>
<organism evidence="2">
    <name type="scientific">Medioppia subpectinata</name>
    <dbReference type="NCBI Taxonomy" id="1979941"/>
    <lineage>
        <taxon>Eukaryota</taxon>
        <taxon>Metazoa</taxon>
        <taxon>Ecdysozoa</taxon>
        <taxon>Arthropoda</taxon>
        <taxon>Chelicerata</taxon>
        <taxon>Arachnida</taxon>
        <taxon>Acari</taxon>
        <taxon>Acariformes</taxon>
        <taxon>Sarcoptiformes</taxon>
        <taxon>Oribatida</taxon>
        <taxon>Brachypylina</taxon>
        <taxon>Oppioidea</taxon>
        <taxon>Oppiidae</taxon>
        <taxon>Medioppia</taxon>
    </lineage>
</organism>
<dbReference type="EMBL" id="OC856583">
    <property type="protein sequence ID" value="CAD7623974.1"/>
    <property type="molecule type" value="Genomic_DNA"/>
</dbReference>